<dbReference type="AlphaFoldDB" id="A0A521C9C3"/>
<proteinExistence type="predicted"/>
<dbReference type="EMBL" id="FXTN01000003">
    <property type="protein sequence ID" value="SMO55974.1"/>
    <property type="molecule type" value="Genomic_DNA"/>
</dbReference>
<evidence type="ECO:0000313" key="2">
    <source>
        <dbReference type="EMBL" id="SMO55974.1"/>
    </source>
</evidence>
<dbReference type="Gene3D" id="3.90.550.10">
    <property type="entry name" value="Spore Coat Polysaccharide Biosynthesis Protein SpsA, Chain A"/>
    <property type="match status" value="1"/>
</dbReference>
<dbReference type="InterPro" id="IPR029044">
    <property type="entry name" value="Nucleotide-diphossugar_trans"/>
</dbReference>
<protein>
    <submittedName>
        <fullName evidence="2">Glycosyl transferase family 2</fullName>
    </submittedName>
</protein>
<dbReference type="PANTHER" id="PTHR22916:SF3">
    <property type="entry name" value="UDP-GLCNAC:BETAGAL BETA-1,3-N-ACETYLGLUCOSAMINYLTRANSFERASE-LIKE PROTEIN 1"/>
    <property type="match status" value="1"/>
</dbReference>
<evidence type="ECO:0000259" key="1">
    <source>
        <dbReference type="Pfam" id="PF00535"/>
    </source>
</evidence>
<dbReference type="OrthoDB" id="9802649at2"/>
<sequence>MQLETEVMILMATYNGEAYLALQLDSIIAQNYQNWKLVIRDDGSTDGTPHIIDAYAKNDARISRITSGNIHGSAISNFSQLVSWASAHPADYYMFSDQDDIWKADKIAVSLHEIQAQEKIYGKLIPQLCYSNFQFIDWQGHPLPQKLYLPPQLQLGVLLNENHAWGCTMIINAAALQVVDPIPLSAVNHDYWIALVVAALGRTKKINHDLILYRQHTQNVSGSVNNMTFASRFKRYVSNRSAMLGALVANLTTIKLFYSRYQKQLNARDSTMIASFIKAYESGYVQLVLTLFKYRIFKLGIGKNAVYLYTLFLLQNKVISQIKQNSQHESTL</sequence>
<evidence type="ECO:0000313" key="3">
    <source>
        <dbReference type="Proteomes" id="UP000320300"/>
    </source>
</evidence>
<dbReference type="SUPFAM" id="SSF53448">
    <property type="entry name" value="Nucleotide-diphospho-sugar transferases"/>
    <property type="match status" value="1"/>
</dbReference>
<keyword evidence="3" id="KW-1185">Reference proteome</keyword>
<keyword evidence="2" id="KW-0808">Transferase</keyword>
<organism evidence="2 3">
    <name type="scientific">Pedobacter westerhofensis</name>
    <dbReference type="NCBI Taxonomy" id="425512"/>
    <lineage>
        <taxon>Bacteria</taxon>
        <taxon>Pseudomonadati</taxon>
        <taxon>Bacteroidota</taxon>
        <taxon>Sphingobacteriia</taxon>
        <taxon>Sphingobacteriales</taxon>
        <taxon>Sphingobacteriaceae</taxon>
        <taxon>Pedobacter</taxon>
    </lineage>
</organism>
<dbReference type="Pfam" id="PF00535">
    <property type="entry name" value="Glycos_transf_2"/>
    <property type="match status" value="1"/>
</dbReference>
<name>A0A521C9C3_9SPHI</name>
<feature type="domain" description="Glycosyltransferase 2-like" evidence="1">
    <location>
        <begin position="9"/>
        <end position="120"/>
    </location>
</feature>
<dbReference type="Proteomes" id="UP000320300">
    <property type="component" value="Unassembled WGS sequence"/>
</dbReference>
<dbReference type="PANTHER" id="PTHR22916">
    <property type="entry name" value="GLYCOSYLTRANSFERASE"/>
    <property type="match status" value="1"/>
</dbReference>
<dbReference type="InterPro" id="IPR001173">
    <property type="entry name" value="Glyco_trans_2-like"/>
</dbReference>
<dbReference type="GO" id="GO:0016758">
    <property type="term" value="F:hexosyltransferase activity"/>
    <property type="evidence" value="ECO:0007669"/>
    <property type="project" value="UniProtKB-ARBA"/>
</dbReference>
<dbReference type="RefSeq" id="WP_142527521.1">
    <property type="nucleotide sequence ID" value="NZ_CBCSJO010000004.1"/>
</dbReference>
<reference evidence="2 3" key="1">
    <citation type="submission" date="2017-05" db="EMBL/GenBank/DDBJ databases">
        <authorList>
            <person name="Varghese N."/>
            <person name="Submissions S."/>
        </authorList>
    </citation>
    <scope>NUCLEOTIDE SEQUENCE [LARGE SCALE GENOMIC DNA]</scope>
    <source>
        <strain evidence="2 3">DSM 19036</strain>
    </source>
</reference>
<accession>A0A521C9C3</accession>
<gene>
    <name evidence="2" type="ORF">SAMN06265348_103342</name>
</gene>